<feature type="compositionally biased region" description="Polar residues" evidence="1">
    <location>
        <begin position="87"/>
        <end position="98"/>
    </location>
</feature>
<evidence type="ECO:0000259" key="2">
    <source>
        <dbReference type="PROSITE" id="PS50181"/>
    </source>
</evidence>
<feature type="region of interest" description="Disordered" evidence="1">
    <location>
        <begin position="85"/>
        <end position="112"/>
    </location>
</feature>
<dbReference type="SMART" id="SM00256">
    <property type="entry name" value="FBOX"/>
    <property type="match status" value="1"/>
</dbReference>
<dbReference type="GO" id="GO:1903599">
    <property type="term" value="P:positive regulation of autophagy of mitochondrion"/>
    <property type="evidence" value="ECO:0007669"/>
    <property type="project" value="TreeGrafter"/>
</dbReference>
<name>A0AAN8ZXB9_HALRR</name>
<accession>A0AAN8ZXB9</accession>
<feature type="domain" description="F-box" evidence="2">
    <location>
        <begin position="273"/>
        <end position="319"/>
    </location>
</feature>
<evidence type="ECO:0000313" key="3">
    <source>
        <dbReference type="EMBL" id="KAK7051160.1"/>
    </source>
</evidence>
<feature type="compositionally biased region" description="Basic and acidic residues" evidence="1">
    <location>
        <begin position="102"/>
        <end position="112"/>
    </location>
</feature>
<feature type="region of interest" description="Disordered" evidence="1">
    <location>
        <begin position="425"/>
        <end position="468"/>
    </location>
</feature>
<gene>
    <name evidence="3" type="ORF">SK128_025706</name>
</gene>
<dbReference type="PANTHER" id="PTHR15537:SF2">
    <property type="entry name" value="F-BOX ONLY PROTEIN 7"/>
    <property type="match status" value="1"/>
</dbReference>
<dbReference type="CDD" id="cd22087">
    <property type="entry name" value="F-box_FBXO7"/>
    <property type="match status" value="1"/>
</dbReference>
<keyword evidence="4" id="KW-1185">Reference proteome</keyword>
<dbReference type="GO" id="GO:0019901">
    <property type="term" value="F:protein kinase binding"/>
    <property type="evidence" value="ECO:0007669"/>
    <property type="project" value="InterPro"/>
</dbReference>
<dbReference type="InterPro" id="IPR036047">
    <property type="entry name" value="F-box-like_dom_sf"/>
</dbReference>
<dbReference type="EMBL" id="JAXCGZ010021433">
    <property type="protein sequence ID" value="KAK7051160.1"/>
    <property type="molecule type" value="Genomic_DNA"/>
</dbReference>
<feature type="compositionally biased region" description="Pro residues" evidence="1">
    <location>
        <begin position="444"/>
        <end position="457"/>
    </location>
</feature>
<comment type="caution">
    <text evidence="3">The sequence shown here is derived from an EMBL/GenBank/DDBJ whole genome shotgun (WGS) entry which is preliminary data.</text>
</comment>
<reference evidence="3 4" key="1">
    <citation type="submission" date="2023-11" db="EMBL/GenBank/DDBJ databases">
        <title>Halocaridina rubra genome assembly.</title>
        <authorList>
            <person name="Smith C."/>
        </authorList>
    </citation>
    <scope>NUCLEOTIDE SEQUENCE [LARGE SCALE GENOMIC DNA]</scope>
    <source>
        <strain evidence="3">EP-1</strain>
        <tissue evidence="3">Whole</tissue>
    </source>
</reference>
<dbReference type="InterPro" id="IPR047118">
    <property type="entry name" value="Fbxo7"/>
</dbReference>
<dbReference type="Proteomes" id="UP001381693">
    <property type="component" value="Unassembled WGS sequence"/>
</dbReference>
<protein>
    <recommendedName>
        <fullName evidence="2">F-box domain-containing protein</fullName>
    </recommendedName>
</protein>
<evidence type="ECO:0000313" key="4">
    <source>
        <dbReference type="Proteomes" id="UP001381693"/>
    </source>
</evidence>
<dbReference type="Gene3D" id="1.20.1280.50">
    <property type="match status" value="1"/>
</dbReference>
<dbReference type="AlphaFoldDB" id="A0AAN8ZXB9"/>
<dbReference type="Pfam" id="PF12937">
    <property type="entry name" value="F-box-like"/>
    <property type="match status" value="1"/>
</dbReference>
<dbReference type="PROSITE" id="PS50181">
    <property type="entry name" value="FBOX"/>
    <property type="match status" value="1"/>
</dbReference>
<organism evidence="3 4">
    <name type="scientific">Halocaridina rubra</name>
    <name type="common">Hawaiian red shrimp</name>
    <dbReference type="NCBI Taxonomy" id="373956"/>
    <lineage>
        <taxon>Eukaryota</taxon>
        <taxon>Metazoa</taxon>
        <taxon>Ecdysozoa</taxon>
        <taxon>Arthropoda</taxon>
        <taxon>Crustacea</taxon>
        <taxon>Multicrustacea</taxon>
        <taxon>Malacostraca</taxon>
        <taxon>Eumalacostraca</taxon>
        <taxon>Eucarida</taxon>
        <taxon>Decapoda</taxon>
        <taxon>Pleocyemata</taxon>
        <taxon>Caridea</taxon>
        <taxon>Atyoidea</taxon>
        <taxon>Atyidae</taxon>
        <taxon>Halocaridina</taxon>
    </lineage>
</organism>
<dbReference type="InterPro" id="IPR001810">
    <property type="entry name" value="F-box_dom"/>
</dbReference>
<proteinExistence type="predicted"/>
<dbReference type="PANTHER" id="PTHR15537">
    <property type="entry name" value="F-BOX ONLY PROTEIN 7"/>
    <property type="match status" value="1"/>
</dbReference>
<dbReference type="Gene3D" id="3.40.1000.30">
    <property type="match status" value="1"/>
</dbReference>
<sequence>MKLKIKYSSTQKFIINLQDASLENLKNEIRKFVENSYKETVSEPLTVSLNGSDPLFGNDDSLLTNLGIVPGDMLTVLAPSACPDQAQVPSVDTSSKAYTSAKGDEEKKAKLSRDDVDLDKGNLLEVKDGHPSTALDALFRQCSPESASQAVNLIVHLTMTECGFCLQNDVDIPSGWKETVATFHYCHKNYPEFTCTLYLANMGDVTQVLAIFPKQDRDISVKLKIFEYVKDPNISPIPASKLVRVAHLARVLRDYLLHPLHVAAHQALGVPAPWHLLGLPHEILLKIASSLEAHSVLNVAQTCKHLNAVMEDNKLWHILYKRHFKNLYEHVENYNLVDWKAKYRETVQREKEWNRLCQEGMEFVIPEGIPTRPRYPPHPFMPYPGMPRPRGDNPYPPQPHPIPNPFYDPDSPYFGGEIPPMPNPFPIIGDPLDPFGMGVNGRRPPNPFNPPFMPPRPRNPRGPRFDFF</sequence>
<evidence type="ECO:0000256" key="1">
    <source>
        <dbReference type="SAM" id="MobiDB-lite"/>
    </source>
</evidence>
<dbReference type="SUPFAM" id="SSF81383">
    <property type="entry name" value="F-box domain"/>
    <property type="match status" value="1"/>
</dbReference>